<evidence type="ECO:0000313" key="3">
    <source>
        <dbReference type="Proteomes" id="UP000240904"/>
    </source>
</evidence>
<dbReference type="EMBL" id="PYMC01000008">
    <property type="protein sequence ID" value="PSW04695.1"/>
    <property type="molecule type" value="Genomic_DNA"/>
</dbReference>
<reference evidence="2 3" key="1">
    <citation type="submission" date="2018-03" db="EMBL/GenBank/DDBJ databases">
        <title>Whole genome sequencing of Histamine producing bacteria.</title>
        <authorList>
            <person name="Butler K."/>
        </authorList>
    </citation>
    <scope>NUCLEOTIDE SEQUENCE [LARGE SCALE GENOMIC DNA]</scope>
    <source>
        <strain evidence="2 3">DSM 16190</strain>
    </source>
</reference>
<organism evidence="2 3">
    <name type="scientific">Photobacterium lipolyticum</name>
    <dbReference type="NCBI Taxonomy" id="266810"/>
    <lineage>
        <taxon>Bacteria</taxon>
        <taxon>Pseudomonadati</taxon>
        <taxon>Pseudomonadota</taxon>
        <taxon>Gammaproteobacteria</taxon>
        <taxon>Vibrionales</taxon>
        <taxon>Vibrionaceae</taxon>
        <taxon>Photobacterium</taxon>
    </lineage>
</organism>
<gene>
    <name evidence="2" type="ORF">C9I89_13040</name>
</gene>
<comment type="caution">
    <text evidence="2">The sequence shown here is derived from an EMBL/GenBank/DDBJ whole genome shotgun (WGS) entry which is preliminary data.</text>
</comment>
<name>A0A2T3MXL4_9GAMM</name>
<keyword evidence="3" id="KW-1185">Reference proteome</keyword>
<protein>
    <submittedName>
        <fullName evidence="2">Cell shape-determining protein</fullName>
    </submittedName>
</protein>
<evidence type="ECO:0000313" key="2">
    <source>
        <dbReference type="EMBL" id="PSW04695.1"/>
    </source>
</evidence>
<accession>A0A2T3MXL4</accession>
<evidence type="ECO:0000256" key="1">
    <source>
        <dbReference type="SAM" id="Phobius"/>
    </source>
</evidence>
<feature type="transmembrane region" description="Helical" evidence="1">
    <location>
        <begin position="26"/>
        <end position="47"/>
    </location>
</feature>
<feature type="transmembrane region" description="Helical" evidence="1">
    <location>
        <begin position="53"/>
        <end position="71"/>
    </location>
</feature>
<keyword evidence="1" id="KW-0812">Transmembrane</keyword>
<dbReference type="Pfam" id="PF07254">
    <property type="entry name" value="Cpta_toxin"/>
    <property type="match status" value="1"/>
</dbReference>
<dbReference type="InterPro" id="IPR009883">
    <property type="entry name" value="YgfX"/>
</dbReference>
<sequence length="147" mass="17282">MRQWWTKLLPTTTANFADLLLRPSKLAIAALSLLYLCAAMFLLLAVFRSAIPFIAAVIIIECLWLEWLQLWQYSFRHQGRISITVSGQVTWQRQSWQIIQIKVITRYFILLKVKQAAQQRWLLICHDACDDKDFRTLSLLCRNADFH</sequence>
<proteinExistence type="predicted"/>
<keyword evidence="1" id="KW-0472">Membrane</keyword>
<dbReference type="AlphaFoldDB" id="A0A2T3MXL4"/>
<keyword evidence="1" id="KW-1133">Transmembrane helix</keyword>
<dbReference type="Proteomes" id="UP000240904">
    <property type="component" value="Unassembled WGS sequence"/>
</dbReference>